<accession>A0A2K2H825</accession>
<evidence type="ECO:0000313" key="7">
    <source>
        <dbReference type="EMBL" id="PNU19417.1"/>
    </source>
</evidence>
<dbReference type="Pfam" id="PF17179">
    <property type="entry name" value="Fer4_22"/>
    <property type="match status" value="1"/>
</dbReference>
<evidence type="ECO:0000313" key="8">
    <source>
        <dbReference type="Proteomes" id="UP000236340"/>
    </source>
</evidence>
<dbReference type="PROSITE" id="PS00198">
    <property type="entry name" value="4FE4S_FER_1"/>
    <property type="match status" value="1"/>
</dbReference>
<dbReference type="InterPro" id="IPR019480">
    <property type="entry name" value="Dihydroorotate_DH_Fe-S-bd"/>
</dbReference>
<name>A0A2K2H825_9BACT</name>
<dbReference type="SUPFAM" id="SSF52343">
    <property type="entry name" value="Ferredoxin reductase-like, C-terminal NADP-linked domain"/>
    <property type="match status" value="1"/>
</dbReference>
<evidence type="ECO:0000256" key="3">
    <source>
        <dbReference type="ARBA" id="ARBA00023014"/>
    </source>
</evidence>
<feature type="domain" description="FAD-binding FR-type" evidence="6">
    <location>
        <begin position="369"/>
        <end position="465"/>
    </location>
</feature>
<dbReference type="InterPro" id="IPR008333">
    <property type="entry name" value="Cbr1-like_FAD-bd_dom"/>
</dbReference>
<proteinExistence type="predicted"/>
<dbReference type="CDD" id="cd06221">
    <property type="entry name" value="sulfite_reductase_like"/>
    <property type="match status" value="1"/>
</dbReference>
<sequence length="637" mass="71247">MDKNEALQIQPRPGQPEKQAGPGAWYLLSRGDIDRLVRSLSVAYEVVGARMKDGRYTLDRISDPAELELEFPPRVHSPKKFLFPNWEKLFRFRLGGKVMLEAEKAAVPRVIFGMHPCDLHAVQVLDDCLFEGEADSTYQAKRQATVLIGVDCEPDAFCFCTSLGTDKIDSGFDLFLHRSNDGYLARVGSARGLRLLRRYLPEIREVDNPQLPPAGKSCQRSIRFPMESLAPVLGEVYDHAIWQEIGERCLGCGSCNLLCPTCYCFNVQDRLDLNLQGGERVRTWDSCQFDQFTRVSGGSDFRPDQTDRQRHRFFRKYKYLWEKHQRTACVGCGRCARECLAGIDNTEVLNSLFAEQVAAEQSPSPGLEYQPQMAELLSVDSLTGREKLFRLRLPEPVSFRPGAFMQVSVFGVGEAPLTIASAPDADGHEIELVVRSKGSLTRALHRLKAGDAIGVRGPFGNGFPVEEFVGRDVLLVAGGIGLVTLRSLLLTILARRGEFGRVMLLYGSHSIDQALFRDDLKRWHLGDQLDCRFAVQHFGSQWGVTGGDITHLFRDLDIVPARAVAAVSGPAVMYRNVNPLLFGLGFTTETIYLNLERHMKCGLGKCGRCQINDITVCQCGPIFPYSQVQHLREAIER</sequence>
<dbReference type="Gene3D" id="3.40.50.80">
    <property type="entry name" value="Nucleotide-binding domain of ferredoxin-NADP reductase (FNR) module"/>
    <property type="match status" value="1"/>
</dbReference>
<feature type="domain" description="4Fe-4S ferredoxin-type" evidence="5">
    <location>
        <begin position="238"/>
        <end position="270"/>
    </location>
</feature>
<reference evidence="7 8" key="1">
    <citation type="journal article" date="2018" name="Genome Announc.">
        <title>Genome Sequence of Geothermobacter sp. HR-1 Iron Reducer from the Loihi Seamount.</title>
        <authorList>
            <person name="Smith H."/>
            <person name="Abuyen K."/>
            <person name="Tremblay J."/>
            <person name="Savalia P."/>
            <person name="Perez-Rodriguez I."/>
            <person name="Emerson D."/>
            <person name="Tully B."/>
            <person name="Amend J."/>
        </authorList>
    </citation>
    <scope>NUCLEOTIDE SEQUENCE [LARGE SCALE GENOMIC DNA]</scope>
    <source>
        <strain evidence="7 8">HR-1</strain>
    </source>
</reference>
<dbReference type="InterPro" id="IPR017927">
    <property type="entry name" value="FAD-bd_FR_type"/>
</dbReference>
<evidence type="ECO:0000259" key="5">
    <source>
        <dbReference type="PROSITE" id="PS51379"/>
    </source>
</evidence>
<organism evidence="7 8">
    <name type="scientific">Geothermobacter hydrogeniphilus</name>
    <dbReference type="NCBI Taxonomy" id="1969733"/>
    <lineage>
        <taxon>Bacteria</taxon>
        <taxon>Pseudomonadati</taxon>
        <taxon>Thermodesulfobacteriota</taxon>
        <taxon>Desulfuromonadia</taxon>
        <taxon>Desulfuromonadales</taxon>
        <taxon>Geothermobacteraceae</taxon>
        <taxon>Geothermobacter</taxon>
    </lineage>
</organism>
<dbReference type="InterPro" id="IPR017896">
    <property type="entry name" value="4Fe4S_Fe-S-bd"/>
</dbReference>
<dbReference type="RefSeq" id="WP_103116091.1">
    <property type="nucleotide sequence ID" value="NZ_PPFX01000031.1"/>
</dbReference>
<dbReference type="PROSITE" id="PS51379">
    <property type="entry name" value="4FE4S_FER_2"/>
    <property type="match status" value="1"/>
</dbReference>
<dbReference type="Pfam" id="PF10418">
    <property type="entry name" value="DHODB_Fe-S_bind"/>
    <property type="match status" value="1"/>
</dbReference>
<dbReference type="EMBL" id="PPFX01000031">
    <property type="protein sequence ID" value="PNU19417.1"/>
    <property type="molecule type" value="Genomic_DNA"/>
</dbReference>
<keyword evidence="2" id="KW-0408">Iron</keyword>
<dbReference type="Proteomes" id="UP000236340">
    <property type="component" value="Unassembled WGS sequence"/>
</dbReference>
<dbReference type="Pfam" id="PF00970">
    <property type="entry name" value="FAD_binding_6"/>
    <property type="match status" value="1"/>
</dbReference>
<dbReference type="GO" id="GO:0016491">
    <property type="term" value="F:oxidoreductase activity"/>
    <property type="evidence" value="ECO:0007669"/>
    <property type="project" value="InterPro"/>
</dbReference>
<evidence type="ECO:0000256" key="1">
    <source>
        <dbReference type="ARBA" id="ARBA00022723"/>
    </source>
</evidence>
<dbReference type="PANTHER" id="PTHR40447">
    <property type="entry name" value="ANAEROBIC SULFITE REDUCTASE SUBUNIT A"/>
    <property type="match status" value="1"/>
</dbReference>
<dbReference type="PROSITE" id="PS51384">
    <property type="entry name" value="FAD_FR"/>
    <property type="match status" value="1"/>
</dbReference>
<dbReference type="OrthoDB" id="9795302at2"/>
<evidence type="ECO:0008006" key="9">
    <source>
        <dbReference type="Google" id="ProtNLM"/>
    </source>
</evidence>
<protein>
    <recommendedName>
        <fullName evidence="9">NAD(P)H-flavin reductase</fullName>
    </recommendedName>
</protein>
<keyword evidence="3" id="KW-0411">Iron-sulfur</keyword>
<dbReference type="SUPFAM" id="SSF63380">
    <property type="entry name" value="Riboflavin synthase domain-like"/>
    <property type="match status" value="1"/>
</dbReference>
<comment type="caution">
    <text evidence="7">The sequence shown here is derived from an EMBL/GenBank/DDBJ whole genome shotgun (WGS) entry which is preliminary data.</text>
</comment>
<dbReference type="SUPFAM" id="SSF46548">
    <property type="entry name" value="alpha-helical ferredoxin"/>
    <property type="match status" value="1"/>
</dbReference>
<dbReference type="AlphaFoldDB" id="A0A2K2H825"/>
<feature type="region of interest" description="Disordered" evidence="4">
    <location>
        <begin position="1"/>
        <end position="21"/>
    </location>
</feature>
<dbReference type="PANTHER" id="PTHR40447:SF1">
    <property type="entry name" value="ANAEROBIC SULFITE REDUCTASE SUBUNIT A"/>
    <property type="match status" value="1"/>
</dbReference>
<evidence type="ECO:0000256" key="4">
    <source>
        <dbReference type="SAM" id="MobiDB-lite"/>
    </source>
</evidence>
<evidence type="ECO:0000259" key="6">
    <source>
        <dbReference type="PROSITE" id="PS51384"/>
    </source>
</evidence>
<evidence type="ECO:0000256" key="2">
    <source>
        <dbReference type="ARBA" id="ARBA00023004"/>
    </source>
</evidence>
<dbReference type="Gene3D" id="2.40.30.10">
    <property type="entry name" value="Translation factors"/>
    <property type="match status" value="1"/>
</dbReference>
<dbReference type="InterPro" id="IPR017900">
    <property type="entry name" value="4Fe4S_Fe_S_CS"/>
</dbReference>
<dbReference type="GO" id="GO:0046872">
    <property type="term" value="F:metal ion binding"/>
    <property type="evidence" value="ECO:0007669"/>
    <property type="project" value="UniProtKB-KW"/>
</dbReference>
<dbReference type="GO" id="GO:0051536">
    <property type="term" value="F:iron-sulfur cluster binding"/>
    <property type="evidence" value="ECO:0007669"/>
    <property type="project" value="UniProtKB-KW"/>
</dbReference>
<dbReference type="InterPro" id="IPR039261">
    <property type="entry name" value="FNR_nucleotide-bd"/>
</dbReference>
<keyword evidence="1" id="KW-0479">Metal-binding</keyword>
<gene>
    <name evidence="7" type="ORF">C2E25_12620</name>
</gene>
<dbReference type="InterPro" id="IPR017938">
    <property type="entry name" value="Riboflavin_synthase-like_b-brl"/>
</dbReference>